<protein>
    <submittedName>
        <fullName evidence="2">Uncharacterized protein</fullName>
    </submittedName>
</protein>
<feature type="region of interest" description="Disordered" evidence="1">
    <location>
        <begin position="144"/>
        <end position="169"/>
    </location>
</feature>
<gene>
    <name evidence="2" type="ORF">PROH_05205</name>
</gene>
<evidence type="ECO:0000313" key="3">
    <source>
        <dbReference type="Proteomes" id="UP000034681"/>
    </source>
</evidence>
<comment type="caution">
    <text evidence="2">The sequence shown here is derived from an EMBL/GenBank/DDBJ whole genome shotgun (WGS) entry which is preliminary data.</text>
</comment>
<evidence type="ECO:0000256" key="1">
    <source>
        <dbReference type="SAM" id="MobiDB-lite"/>
    </source>
</evidence>
<evidence type="ECO:0000313" key="2">
    <source>
        <dbReference type="EMBL" id="KKJ00685.1"/>
    </source>
</evidence>
<keyword evidence="3" id="KW-1185">Reference proteome</keyword>
<dbReference type="AlphaFoldDB" id="A0A0M2PWY5"/>
<organism evidence="2 3">
    <name type="scientific">Prochlorothrix hollandica PCC 9006 = CALU 1027</name>
    <dbReference type="NCBI Taxonomy" id="317619"/>
    <lineage>
        <taxon>Bacteria</taxon>
        <taxon>Bacillati</taxon>
        <taxon>Cyanobacteriota</taxon>
        <taxon>Cyanophyceae</taxon>
        <taxon>Prochlorotrichales</taxon>
        <taxon>Prochlorotrichaceae</taxon>
        <taxon>Prochlorothrix</taxon>
    </lineage>
</organism>
<proteinExistence type="predicted"/>
<accession>A0A0M2PWY5</accession>
<sequence length="169" mass="17938">MPLAPPVTPQPPIETLLLQIPTALDAQLAQAAVQQHQSKTALVLAALQQYLAQDSQTATALTQLEKSLNQRLFALETKLTVLERHIAVGEIAVGEIAVGEITVGEITVGDIRPPALPQADVGSPQNPAPDRAAPVLPTVPEVAATPAPGIYDEPDDEPDEILWDFMPPE</sequence>
<name>A0A0M2PWY5_PROHO</name>
<feature type="compositionally biased region" description="Acidic residues" evidence="1">
    <location>
        <begin position="152"/>
        <end position="162"/>
    </location>
</feature>
<dbReference type="Proteomes" id="UP000034681">
    <property type="component" value="Unassembled WGS sequence"/>
</dbReference>
<dbReference type="EMBL" id="AJTX02000003">
    <property type="protein sequence ID" value="KKJ00685.1"/>
    <property type="molecule type" value="Genomic_DNA"/>
</dbReference>
<reference evidence="2" key="1">
    <citation type="submission" date="2012-04" db="EMBL/GenBank/DDBJ databases">
        <authorList>
            <person name="Borisov I.G."/>
            <person name="Ivanikova N.V."/>
            <person name="Pinevich A.V."/>
        </authorList>
    </citation>
    <scope>NUCLEOTIDE SEQUENCE</scope>
    <source>
        <strain evidence="2">CALU 1027</strain>
    </source>
</reference>